<feature type="coiled-coil region" evidence="1">
    <location>
        <begin position="334"/>
        <end position="404"/>
    </location>
</feature>
<keyword evidence="1" id="KW-0175">Coiled coil</keyword>
<proteinExistence type="predicted"/>
<reference evidence="2 3" key="1">
    <citation type="submission" date="2024-09" db="EMBL/GenBank/DDBJ databases">
        <authorList>
            <person name="Sun Q."/>
            <person name="Mori K."/>
        </authorList>
    </citation>
    <scope>NUCLEOTIDE SEQUENCE [LARGE SCALE GENOMIC DNA]</scope>
    <source>
        <strain evidence="2 3">CCM 8545</strain>
    </source>
</reference>
<organism evidence="2 3">
    <name type="scientific">Thorsellia kenyensis</name>
    <dbReference type="NCBI Taxonomy" id="1549888"/>
    <lineage>
        <taxon>Bacteria</taxon>
        <taxon>Pseudomonadati</taxon>
        <taxon>Pseudomonadota</taxon>
        <taxon>Gammaproteobacteria</taxon>
        <taxon>Enterobacterales</taxon>
        <taxon>Thorselliaceae</taxon>
        <taxon>Thorsellia</taxon>
    </lineage>
</organism>
<comment type="caution">
    <text evidence="2">The sequence shown here is derived from an EMBL/GenBank/DDBJ whole genome shotgun (WGS) entry which is preliminary data.</text>
</comment>
<name>A0ABV6C8G0_9GAMM</name>
<keyword evidence="3" id="KW-1185">Reference proteome</keyword>
<dbReference type="Gene3D" id="3.40.1140.10">
    <property type="match status" value="1"/>
</dbReference>
<dbReference type="SUPFAM" id="SSF52540">
    <property type="entry name" value="P-loop containing nucleoside triphosphate hydrolases"/>
    <property type="match status" value="2"/>
</dbReference>
<gene>
    <name evidence="2" type="ORF">ACFFIT_03940</name>
</gene>
<dbReference type="RefSeq" id="WP_385876353.1">
    <property type="nucleotide sequence ID" value="NZ_JBHLXE010000038.1"/>
</dbReference>
<dbReference type="EMBL" id="JBHLXE010000038">
    <property type="protein sequence ID" value="MFC0179257.1"/>
    <property type="molecule type" value="Genomic_DNA"/>
</dbReference>
<feature type="coiled-coil region" evidence="1">
    <location>
        <begin position="725"/>
        <end position="752"/>
    </location>
</feature>
<feature type="coiled-coil region" evidence="1">
    <location>
        <begin position="887"/>
        <end position="918"/>
    </location>
</feature>
<dbReference type="GO" id="GO:0005524">
    <property type="term" value="F:ATP binding"/>
    <property type="evidence" value="ECO:0007669"/>
    <property type="project" value="UniProtKB-KW"/>
</dbReference>
<evidence type="ECO:0000256" key="1">
    <source>
        <dbReference type="SAM" id="Coils"/>
    </source>
</evidence>
<feature type="coiled-coil region" evidence="1">
    <location>
        <begin position="657"/>
        <end position="691"/>
    </location>
</feature>
<evidence type="ECO:0000313" key="3">
    <source>
        <dbReference type="Proteomes" id="UP001589758"/>
    </source>
</evidence>
<keyword evidence="2" id="KW-0067">ATP-binding</keyword>
<sequence>MTDLKFPGEPSSLFDFNDDKNLQDRVSQTSVTRFIETKQIPNQVRLDELSVYNWGSFHGLHTAKIDKEGTLITGDNGAGKSTLIDGLMALLLPAGRATFNVAAAQGDKSDRSLLSYMRGSFGTEHDGGTTRIKSKREKGVVTGLRAMYTCDDGLQLTLLALFWTTSASNSLSEVKRIYCVARRNVELTEVLNLFDDSNIRQLKQFLRSDDAITDCDNNFNEYQTLYRKVLHMENQNAPALLSRALGLKKIDDLTKLIRELVLEPSSVRQDAIKVVEEFADLVATHEKLTDAREQTEHLARLPIFAATIQETDKQLTLLQEEKEGVSVYFAKTLMQLWQNKLSALEEELNILARELQNLDTQEKDANALIESRHEAYLNLGGGKIEALKRELDFTQDKLNQVVKTASLYQKLCATLEIEPSLEQAIFDDNLKLLTDKKIQLEKELNAQDEVFLDMRSHIKHLDDAIKQLTKDIEEVSARPDSNIDLRYQKMRDEISDHLSINVDTLPFVGELIDIKDEERPWQGAIERALGGVKTTLLVSQEVYSLVTKWLNRHHTGLHVRLQVVRLDGLANQTEFLRDGFLTKMTFKSHNYREWLKQFLVKFDLHCVDSVEVLDITPHSMTIEGLVHHEKGRYEKKDQRNINDKRAWGLGFSNKSILNSLINEKNIKQTELTVLEKKAKEEKEHLDNLTSRVQSCRSLLEFKWEEINAPYWHDKLNSLQSDIKILESSKGGISEAKARFEEAKEQLQMILIQKSEHLKKQGALDSSKKQAIIALDEFKALALIDIPSEIYSRLQSRIGEITLSDRQKQADISRKVDEELDKVRNKKNQSQMSANDIMAKFRGKEKWQHLTVEWGIGIEGLSDYLDHYEQLKSEGLPNLVEQFKERLNKHATQSLARVKTKLESEREEILERIDIINEVLQKTEFKQGSYLRLGTKREKYPHVIEFDKKIRLVLSQVTSDDHDKRYQMLKHVIEILDKASQNSTAHTLESLRLLDPRHQMSFYAEEVDKETQQIRDVLESSSGKSGGEKESFAGTIVAASLAYVLTPSNYDRPVYSTVFLDEAFSNTAETVSRRVLRVFKALNIHVNLITPFKNLNLARESARSLLIAERCPINHESRLCEVTWQEMDEKLAAKREAELLEEAKKLGISI</sequence>
<dbReference type="InterPro" id="IPR027417">
    <property type="entry name" value="P-loop_NTPase"/>
</dbReference>
<feature type="coiled-coil region" evidence="1">
    <location>
        <begin position="430"/>
        <end position="478"/>
    </location>
</feature>
<dbReference type="Pfam" id="PF13558">
    <property type="entry name" value="SbcC_Walker_B"/>
    <property type="match status" value="1"/>
</dbReference>
<accession>A0ABV6C8G0</accession>
<protein>
    <submittedName>
        <fullName evidence="2">ATP-binding protein</fullName>
    </submittedName>
</protein>
<dbReference type="Pfam" id="PF13555">
    <property type="entry name" value="AAA_29"/>
    <property type="match status" value="1"/>
</dbReference>
<dbReference type="Proteomes" id="UP001589758">
    <property type="component" value="Unassembled WGS sequence"/>
</dbReference>
<evidence type="ECO:0000313" key="2">
    <source>
        <dbReference type="EMBL" id="MFC0179257.1"/>
    </source>
</evidence>
<keyword evidence="2" id="KW-0547">Nucleotide-binding</keyword>